<feature type="compositionally biased region" description="Basic residues" evidence="5">
    <location>
        <begin position="135"/>
        <end position="150"/>
    </location>
</feature>
<dbReference type="GO" id="GO:0032543">
    <property type="term" value="P:mitochondrial translation"/>
    <property type="evidence" value="ECO:0007669"/>
    <property type="project" value="UniProtKB-ARBA"/>
</dbReference>
<gene>
    <name evidence="7" type="ORF">PV09_09175</name>
</gene>
<dbReference type="OrthoDB" id="277888at2759"/>
<evidence type="ECO:0000256" key="3">
    <source>
        <dbReference type="ARBA" id="ARBA00022946"/>
    </source>
</evidence>
<evidence type="ECO:0000256" key="5">
    <source>
        <dbReference type="SAM" id="MobiDB-lite"/>
    </source>
</evidence>
<dbReference type="PANTHER" id="PTHR46203:SF1">
    <property type="entry name" value="MITOCHONDRIAL TRANSLATION RELEASE FACTOR IN RESCUE"/>
    <property type="match status" value="1"/>
</dbReference>
<keyword evidence="8" id="KW-1185">Reference proteome</keyword>
<dbReference type="AlphaFoldDB" id="A0A0D1XAC8"/>
<feature type="region of interest" description="Disordered" evidence="5">
    <location>
        <begin position="119"/>
        <end position="191"/>
    </location>
</feature>
<reference evidence="7 8" key="1">
    <citation type="submission" date="2015-01" db="EMBL/GenBank/DDBJ databases">
        <title>The Genome Sequence of Ochroconis gallopava CBS43764.</title>
        <authorList>
            <consortium name="The Broad Institute Genomics Platform"/>
            <person name="Cuomo C."/>
            <person name="de Hoog S."/>
            <person name="Gorbushina A."/>
            <person name="Stielow B."/>
            <person name="Teixiera M."/>
            <person name="Abouelleil A."/>
            <person name="Chapman S.B."/>
            <person name="Priest M."/>
            <person name="Young S.K."/>
            <person name="Wortman J."/>
            <person name="Nusbaum C."/>
            <person name="Birren B."/>
        </authorList>
    </citation>
    <scope>NUCLEOTIDE SEQUENCE [LARGE SCALE GENOMIC DNA]</scope>
    <source>
        <strain evidence="7 8">CBS 43764</strain>
    </source>
</reference>
<proteinExistence type="inferred from homology"/>
<evidence type="ECO:0000259" key="6">
    <source>
        <dbReference type="Pfam" id="PF00472"/>
    </source>
</evidence>
<dbReference type="SUPFAM" id="SSF75620">
    <property type="entry name" value="Release factor"/>
    <property type="match status" value="1"/>
</dbReference>
<keyword evidence="4" id="KW-0496">Mitochondrion</keyword>
<evidence type="ECO:0000256" key="4">
    <source>
        <dbReference type="ARBA" id="ARBA00023128"/>
    </source>
</evidence>
<dbReference type="EMBL" id="KN847584">
    <property type="protein sequence ID" value="KIV99145.1"/>
    <property type="molecule type" value="Genomic_DNA"/>
</dbReference>
<dbReference type="Proteomes" id="UP000053259">
    <property type="component" value="Unassembled WGS sequence"/>
</dbReference>
<organism evidence="7 8">
    <name type="scientific">Verruconis gallopava</name>
    <dbReference type="NCBI Taxonomy" id="253628"/>
    <lineage>
        <taxon>Eukaryota</taxon>
        <taxon>Fungi</taxon>
        <taxon>Dikarya</taxon>
        <taxon>Ascomycota</taxon>
        <taxon>Pezizomycotina</taxon>
        <taxon>Dothideomycetes</taxon>
        <taxon>Pleosporomycetidae</taxon>
        <taxon>Venturiales</taxon>
        <taxon>Sympoventuriaceae</taxon>
        <taxon>Verruconis</taxon>
    </lineage>
</organism>
<sequence>MTLPLSPAASLRVLLKALSRPTRLCTPSLNALCTFSTSSTWNGGSKSPLPPRTPIPDKDITIAYLKGSGPGGQKINKTNSAVQIKHLPSGIVIKCQETRSRDHNQKLAIRKLQDRLEEMEKGKDSRLGRRQELIRRRKRNAAKRARKKYGTTKAQGTEQCGMEDAAKKPDHAEKEGSIKIEPAEHGAAKAT</sequence>
<dbReference type="Gene3D" id="3.30.160.20">
    <property type="match status" value="1"/>
</dbReference>
<dbReference type="FunCoup" id="A0A0D1XAC8">
    <property type="interactions" value="48"/>
</dbReference>
<dbReference type="InterPro" id="IPR045853">
    <property type="entry name" value="Pep_chain_release_fac_I_sf"/>
</dbReference>
<dbReference type="GO" id="GO:0005739">
    <property type="term" value="C:mitochondrion"/>
    <property type="evidence" value="ECO:0007669"/>
    <property type="project" value="UniProtKB-SubCell"/>
</dbReference>
<dbReference type="VEuPathDB" id="FungiDB:PV09_09175"/>
<dbReference type="InterPro" id="IPR052405">
    <property type="entry name" value="Mito_Transl_Release_Factor"/>
</dbReference>
<comment type="subcellular location">
    <subcellularLocation>
        <location evidence="1">Mitochondrion</location>
    </subcellularLocation>
</comment>
<evidence type="ECO:0000313" key="8">
    <source>
        <dbReference type="Proteomes" id="UP000053259"/>
    </source>
</evidence>
<accession>A0A0D1XAC8</accession>
<dbReference type="STRING" id="253628.A0A0D1XAC8"/>
<dbReference type="GeneID" id="27317148"/>
<protein>
    <recommendedName>
        <fullName evidence="6">Prokaryotic-type class I peptide chain release factors domain-containing protein</fullName>
    </recommendedName>
</protein>
<dbReference type="FunFam" id="3.30.160.20:FF:000065">
    <property type="entry name" value="Peptidyl-tRNA hydrolase domain protein"/>
    <property type="match status" value="1"/>
</dbReference>
<feature type="compositionally biased region" description="Basic and acidic residues" evidence="5">
    <location>
        <begin position="164"/>
        <end position="191"/>
    </location>
</feature>
<feature type="compositionally biased region" description="Basic and acidic residues" evidence="5">
    <location>
        <begin position="119"/>
        <end position="134"/>
    </location>
</feature>
<dbReference type="InParanoid" id="A0A0D1XAC8"/>
<comment type="similarity">
    <text evidence="2">Belongs to the prokaryotic/mitochondrial release factor family.</text>
</comment>
<keyword evidence="3" id="KW-0809">Transit peptide</keyword>
<feature type="domain" description="Prokaryotic-type class I peptide chain release factors" evidence="6">
    <location>
        <begin position="55"/>
        <end position="148"/>
    </location>
</feature>
<evidence type="ECO:0000256" key="2">
    <source>
        <dbReference type="ARBA" id="ARBA00010835"/>
    </source>
</evidence>
<evidence type="ECO:0000313" key="7">
    <source>
        <dbReference type="EMBL" id="KIV99145.1"/>
    </source>
</evidence>
<dbReference type="GO" id="GO:0003747">
    <property type="term" value="F:translation release factor activity"/>
    <property type="evidence" value="ECO:0007669"/>
    <property type="project" value="InterPro"/>
</dbReference>
<name>A0A0D1XAC8_9PEZI</name>
<dbReference type="InterPro" id="IPR000352">
    <property type="entry name" value="Pep_chain_release_fac_I"/>
</dbReference>
<dbReference type="Pfam" id="PF00472">
    <property type="entry name" value="RF-1"/>
    <property type="match status" value="1"/>
</dbReference>
<dbReference type="PANTHER" id="PTHR46203">
    <property type="entry name" value="PROBABLE PEPTIDE CHAIN RELEASE FACTOR C12ORF65"/>
    <property type="match status" value="1"/>
</dbReference>
<evidence type="ECO:0000256" key="1">
    <source>
        <dbReference type="ARBA" id="ARBA00004173"/>
    </source>
</evidence>
<dbReference type="HOGENOM" id="CLU_089470_1_3_1"/>
<dbReference type="RefSeq" id="XP_016209015.1">
    <property type="nucleotide sequence ID" value="XM_016363179.1"/>
</dbReference>